<keyword evidence="4" id="KW-0067">ATP-binding</keyword>
<dbReference type="GO" id="GO:0043139">
    <property type="term" value="F:5'-3' DNA helicase activity"/>
    <property type="evidence" value="ECO:0007669"/>
    <property type="project" value="TreeGrafter"/>
</dbReference>
<evidence type="ECO:0000313" key="7">
    <source>
        <dbReference type="Proteomes" id="UP000257045"/>
    </source>
</evidence>
<dbReference type="Pfam" id="PF13245">
    <property type="entry name" value="AAA_19"/>
    <property type="match status" value="1"/>
</dbReference>
<accession>A0A3D8J197</accession>
<comment type="caution">
    <text evidence="6">The sequence shown here is derived from an EMBL/GenBank/DDBJ whole genome shotgun (WGS) entry which is preliminary data.</text>
</comment>
<feature type="domain" description="DNA2/NAM7 helicase-like C-terminal" evidence="5">
    <location>
        <begin position="392"/>
        <end position="513"/>
    </location>
</feature>
<keyword evidence="3" id="KW-0347">Helicase</keyword>
<dbReference type="SUPFAM" id="SSF52540">
    <property type="entry name" value="P-loop containing nucleoside triphosphate hydrolases"/>
    <property type="match status" value="1"/>
</dbReference>
<evidence type="ECO:0000256" key="2">
    <source>
        <dbReference type="ARBA" id="ARBA00022801"/>
    </source>
</evidence>
<dbReference type="OrthoDB" id="9757917at2"/>
<dbReference type="PANTHER" id="PTHR43788">
    <property type="entry name" value="DNA2/NAM7 HELICASE FAMILY MEMBER"/>
    <property type="match status" value="1"/>
</dbReference>
<protein>
    <recommendedName>
        <fullName evidence="5">DNA2/NAM7 helicase-like C-terminal domain-containing protein</fullName>
    </recommendedName>
</protein>
<dbReference type="AlphaFoldDB" id="A0A3D8J197"/>
<dbReference type="Proteomes" id="UP000257045">
    <property type="component" value="Unassembled WGS sequence"/>
</dbReference>
<keyword evidence="2" id="KW-0378">Hydrolase</keyword>
<evidence type="ECO:0000256" key="4">
    <source>
        <dbReference type="ARBA" id="ARBA00022840"/>
    </source>
</evidence>
<dbReference type="InterPro" id="IPR027417">
    <property type="entry name" value="P-loop_NTPase"/>
</dbReference>
<proteinExistence type="predicted"/>
<keyword evidence="7" id="KW-1185">Reference proteome</keyword>
<sequence length="539" mass="61922">MYLVEETLIQSAQTYFEYLEQNGLGVEEIKILSYAFEDHQLTLALNQKLFSTDNLVFFLEDKEYAIGEEEEISVSSYDEKNLVLQLYFKNASLNPKNKPFRLVSDLKFLVKNVEVFFNEQKIALPSASPLPLSEEGILRDELSEEQYRAIQTIFSHPLVYIWGAPGSGKTQRVLFQAILHLLKQGKKIALLAPTNNALEQALKTLIAKLDELHLDRSLILRLGVPTLEFSQIYPEICESVKNRESNLFNFSNPRERIKEAQVLAMTLDGFIKRYKELGVSFDHCFLDECAFAPLVKVCALCVMDTPLTLLGDHKQLMPVCEMKPKDLQIHPEGKLWNLSALFLEHFLQGKALEGKLDFEVTKLATLRHTHRYGNNLASILNHYIYHNGLRGREERSEIYYLDCSSFDTSHIRGEPKSNNNLAEIVGVKKIIEGLSDWGVITPFVQQRKDMIYNGIPYDRVFTIHGSQGQEFENVIFSPVLLHYHLTDSHNPQALKALNVAISRVKKRLFIVCDYGYWMREGDQFLSAILREAKEWKKPL</sequence>
<dbReference type="InterPro" id="IPR041679">
    <property type="entry name" value="DNA2/NAM7-like_C"/>
</dbReference>
<dbReference type="InterPro" id="IPR050534">
    <property type="entry name" value="Coronavir_polyprotein_1ab"/>
</dbReference>
<dbReference type="Gene3D" id="3.40.50.300">
    <property type="entry name" value="P-loop containing nucleotide triphosphate hydrolases"/>
    <property type="match status" value="2"/>
</dbReference>
<dbReference type="GO" id="GO:0016787">
    <property type="term" value="F:hydrolase activity"/>
    <property type="evidence" value="ECO:0007669"/>
    <property type="project" value="UniProtKB-KW"/>
</dbReference>
<dbReference type="PANTHER" id="PTHR43788:SF8">
    <property type="entry name" value="DNA-BINDING PROTEIN SMUBP-2"/>
    <property type="match status" value="1"/>
</dbReference>
<evidence type="ECO:0000256" key="1">
    <source>
        <dbReference type="ARBA" id="ARBA00022741"/>
    </source>
</evidence>
<dbReference type="Pfam" id="PF13087">
    <property type="entry name" value="AAA_12"/>
    <property type="match status" value="1"/>
</dbReference>
<organism evidence="6 7">
    <name type="scientific">Helicobacter brantae</name>
    <dbReference type="NCBI Taxonomy" id="375927"/>
    <lineage>
        <taxon>Bacteria</taxon>
        <taxon>Pseudomonadati</taxon>
        <taxon>Campylobacterota</taxon>
        <taxon>Epsilonproteobacteria</taxon>
        <taxon>Campylobacterales</taxon>
        <taxon>Helicobacteraceae</taxon>
        <taxon>Helicobacter</taxon>
    </lineage>
</organism>
<gene>
    <name evidence="6" type="ORF">CQA58_05105</name>
</gene>
<dbReference type="EMBL" id="NXLV01000008">
    <property type="protein sequence ID" value="RDU70551.1"/>
    <property type="molecule type" value="Genomic_DNA"/>
</dbReference>
<reference evidence="6 7" key="1">
    <citation type="submission" date="2018-04" db="EMBL/GenBank/DDBJ databases">
        <title>Novel Campyloabacter and Helicobacter Species and Strains.</title>
        <authorList>
            <person name="Mannion A.J."/>
            <person name="Shen Z."/>
            <person name="Fox J.G."/>
        </authorList>
    </citation>
    <scope>NUCLEOTIDE SEQUENCE [LARGE SCALE GENOMIC DNA]</scope>
    <source>
        <strain evidence="6 7">MIT 04-9366</strain>
    </source>
</reference>
<evidence type="ECO:0000256" key="3">
    <source>
        <dbReference type="ARBA" id="ARBA00022806"/>
    </source>
</evidence>
<dbReference type="GO" id="GO:0005524">
    <property type="term" value="F:ATP binding"/>
    <property type="evidence" value="ECO:0007669"/>
    <property type="project" value="UniProtKB-KW"/>
</dbReference>
<evidence type="ECO:0000313" key="6">
    <source>
        <dbReference type="EMBL" id="RDU70551.1"/>
    </source>
</evidence>
<name>A0A3D8J197_9HELI</name>
<keyword evidence="1" id="KW-0547">Nucleotide-binding</keyword>
<evidence type="ECO:0000259" key="5">
    <source>
        <dbReference type="Pfam" id="PF13087"/>
    </source>
</evidence>